<evidence type="ECO:0000256" key="5">
    <source>
        <dbReference type="ARBA" id="ARBA00023136"/>
    </source>
</evidence>
<proteinExistence type="predicted"/>
<dbReference type="PANTHER" id="PTHR42718:SF9">
    <property type="entry name" value="MAJOR FACILITATOR SUPERFAMILY MULTIDRUG TRANSPORTER MFSC"/>
    <property type="match status" value="1"/>
</dbReference>
<feature type="transmembrane region" description="Helical" evidence="7">
    <location>
        <begin position="186"/>
        <end position="205"/>
    </location>
</feature>
<protein>
    <submittedName>
        <fullName evidence="9">MFS transporter</fullName>
    </submittedName>
</protein>
<sequence length="507" mass="51148">MTLDVTSAHSEISSETSPETSPDPIQTRTGAIVAVLAITGIVVSLAQTLVVPIIQNLPAIFDTSAADAGWIITVTLLVGAVATPVIGRLGDLFGKKPVLLIAIVPFIVGSAICALAVDLGWMIVGRGLQGIATGMIPLGISLLHDALPKQKTGAAIALMSSSMGIGGALGLPIAAAVTQYADWRALFWATAVAAVLAFAAIFFVIPSGRSQTRSRGFDWIGTLGLAVGLVALLLGVSKGGDWGWTGVATITALVVAVVVLGLWGWYELRHRAPLVDLRTTVRPVVLLTNLASILVGFAMYALNLILPQVMQYPVELGYGLGLPMLGMGLCMVPMGLAMASVSKVGAGLSHRHGPKVTLAVAGIVIAIGYGSAAVVLATLGNRPAGPADAAQIAWTIALLVLGATVVGCGIGFAFGAMPALIMSSVPASEKAAANGFNSLMRSIGTTASAAVIGVVLAELTQQVGGHALPTVAGFIVSLAIGAAGAIAASILAAVIPGDPGKGERSGH</sequence>
<feature type="transmembrane region" description="Helical" evidence="7">
    <location>
        <begin position="318"/>
        <end position="337"/>
    </location>
</feature>
<feature type="transmembrane region" description="Helical" evidence="7">
    <location>
        <begin position="217"/>
        <end position="236"/>
    </location>
</feature>
<keyword evidence="3 7" id="KW-0812">Transmembrane</keyword>
<feature type="transmembrane region" description="Helical" evidence="7">
    <location>
        <begin position="471"/>
        <end position="495"/>
    </location>
</feature>
<organism evidence="9 10">
    <name type="scientific">Agromyces larvae</name>
    <dbReference type="NCBI Taxonomy" id="2929802"/>
    <lineage>
        <taxon>Bacteria</taxon>
        <taxon>Bacillati</taxon>
        <taxon>Actinomycetota</taxon>
        <taxon>Actinomycetes</taxon>
        <taxon>Micrococcales</taxon>
        <taxon>Microbacteriaceae</taxon>
        <taxon>Agromyces</taxon>
    </lineage>
</organism>
<gene>
    <name evidence="9" type="ORF">MTO99_02790</name>
</gene>
<feature type="transmembrane region" description="Helical" evidence="7">
    <location>
        <begin position="66"/>
        <end position="86"/>
    </location>
</feature>
<evidence type="ECO:0000256" key="7">
    <source>
        <dbReference type="SAM" id="Phobius"/>
    </source>
</evidence>
<keyword evidence="5 7" id="KW-0472">Membrane</keyword>
<dbReference type="Gene3D" id="1.20.1720.10">
    <property type="entry name" value="Multidrug resistance protein D"/>
    <property type="match status" value="1"/>
</dbReference>
<dbReference type="InterPro" id="IPR036259">
    <property type="entry name" value="MFS_trans_sf"/>
</dbReference>
<evidence type="ECO:0000259" key="8">
    <source>
        <dbReference type="PROSITE" id="PS50850"/>
    </source>
</evidence>
<feature type="compositionally biased region" description="Low complexity" evidence="6">
    <location>
        <begin position="10"/>
        <end position="25"/>
    </location>
</feature>
<evidence type="ECO:0000313" key="10">
    <source>
        <dbReference type="Proteomes" id="UP000832097"/>
    </source>
</evidence>
<feature type="transmembrane region" description="Helical" evidence="7">
    <location>
        <begin position="358"/>
        <end position="380"/>
    </location>
</feature>
<dbReference type="PANTHER" id="PTHR42718">
    <property type="entry name" value="MAJOR FACILITATOR SUPERFAMILY MULTIDRUG TRANSPORTER MFSC"/>
    <property type="match status" value="1"/>
</dbReference>
<keyword evidence="4 7" id="KW-1133">Transmembrane helix</keyword>
<dbReference type="EMBL" id="CP094528">
    <property type="protein sequence ID" value="UOE44737.1"/>
    <property type="molecule type" value="Genomic_DNA"/>
</dbReference>
<evidence type="ECO:0000313" key="9">
    <source>
        <dbReference type="EMBL" id="UOE44737.1"/>
    </source>
</evidence>
<accession>A0ABY4BZW4</accession>
<feature type="transmembrane region" description="Helical" evidence="7">
    <location>
        <begin position="31"/>
        <end position="54"/>
    </location>
</feature>
<dbReference type="InterPro" id="IPR011701">
    <property type="entry name" value="MFS"/>
</dbReference>
<evidence type="ECO:0000256" key="3">
    <source>
        <dbReference type="ARBA" id="ARBA00022692"/>
    </source>
</evidence>
<dbReference type="InterPro" id="IPR020846">
    <property type="entry name" value="MFS_dom"/>
</dbReference>
<dbReference type="Proteomes" id="UP000832097">
    <property type="component" value="Chromosome"/>
</dbReference>
<evidence type="ECO:0000256" key="6">
    <source>
        <dbReference type="SAM" id="MobiDB-lite"/>
    </source>
</evidence>
<keyword evidence="10" id="KW-1185">Reference proteome</keyword>
<feature type="region of interest" description="Disordered" evidence="6">
    <location>
        <begin position="1"/>
        <end position="25"/>
    </location>
</feature>
<evidence type="ECO:0000256" key="1">
    <source>
        <dbReference type="ARBA" id="ARBA00004651"/>
    </source>
</evidence>
<dbReference type="CDD" id="cd17504">
    <property type="entry name" value="MFS_MMR_MDR_like"/>
    <property type="match status" value="1"/>
</dbReference>
<name>A0ABY4BZW4_9MICO</name>
<feature type="transmembrane region" description="Helical" evidence="7">
    <location>
        <begin position="392"/>
        <end position="417"/>
    </location>
</feature>
<evidence type="ECO:0000256" key="2">
    <source>
        <dbReference type="ARBA" id="ARBA00022448"/>
    </source>
</evidence>
<dbReference type="PROSITE" id="PS50850">
    <property type="entry name" value="MFS"/>
    <property type="match status" value="1"/>
</dbReference>
<feature type="transmembrane region" description="Helical" evidence="7">
    <location>
        <begin position="284"/>
        <end position="306"/>
    </location>
</feature>
<comment type="subcellular location">
    <subcellularLocation>
        <location evidence="1">Cell membrane</location>
        <topology evidence="1">Multi-pass membrane protein</topology>
    </subcellularLocation>
</comment>
<feature type="transmembrane region" description="Helical" evidence="7">
    <location>
        <begin position="155"/>
        <end position="180"/>
    </location>
</feature>
<feature type="transmembrane region" description="Helical" evidence="7">
    <location>
        <begin position="438"/>
        <end position="459"/>
    </location>
</feature>
<dbReference type="RefSeq" id="WP_243556776.1">
    <property type="nucleotide sequence ID" value="NZ_CP094528.1"/>
</dbReference>
<feature type="transmembrane region" description="Helical" evidence="7">
    <location>
        <begin position="123"/>
        <end position="143"/>
    </location>
</feature>
<reference evidence="9 10" key="1">
    <citation type="submission" date="2022-03" db="EMBL/GenBank/DDBJ databases">
        <title>Mucilaginibacter sp. isolated from the gut of Protaetia brevitarsis seulensis larvae.</title>
        <authorList>
            <person name="Won M."/>
            <person name="Kim S.-J."/>
            <person name="Kwon S.-W."/>
        </authorList>
    </citation>
    <scope>NUCLEOTIDE SEQUENCE [LARGE SCALE GENOMIC DNA]</scope>
    <source>
        <strain evidence="9 10">CFWR-12</strain>
    </source>
</reference>
<dbReference type="Pfam" id="PF07690">
    <property type="entry name" value="MFS_1"/>
    <property type="match status" value="1"/>
</dbReference>
<keyword evidence="2" id="KW-0813">Transport</keyword>
<feature type="transmembrane region" description="Helical" evidence="7">
    <location>
        <begin position="242"/>
        <end position="263"/>
    </location>
</feature>
<feature type="transmembrane region" description="Helical" evidence="7">
    <location>
        <begin position="98"/>
        <end position="117"/>
    </location>
</feature>
<feature type="domain" description="Major facilitator superfamily (MFS) profile" evidence="8">
    <location>
        <begin position="32"/>
        <end position="496"/>
    </location>
</feature>
<evidence type="ECO:0000256" key="4">
    <source>
        <dbReference type="ARBA" id="ARBA00022989"/>
    </source>
</evidence>
<dbReference type="Gene3D" id="1.20.1250.20">
    <property type="entry name" value="MFS general substrate transporter like domains"/>
    <property type="match status" value="1"/>
</dbReference>
<dbReference type="SUPFAM" id="SSF103473">
    <property type="entry name" value="MFS general substrate transporter"/>
    <property type="match status" value="2"/>
</dbReference>